<dbReference type="InterPro" id="IPR021953">
    <property type="entry name" value="DUF3570"/>
</dbReference>
<evidence type="ECO:0000313" key="1">
    <source>
        <dbReference type="EMBL" id="TPH12843.1"/>
    </source>
</evidence>
<dbReference type="OrthoDB" id="5450709at2"/>
<gene>
    <name evidence="1" type="ORF">EPA86_15595</name>
</gene>
<reference evidence="1 2" key="1">
    <citation type="submission" date="2019-01" db="EMBL/GenBank/DDBJ databases">
        <title>Litorilituus lipolytica sp. nov., isolated from intertidal sand of the Yellow Sea in China.</title>
        <authorList>
            <person name="Liu A."/>
        </authorList>
    </citation>
    <scope>NUCLEOTIDE SEQUENCE [LARGE SCALE GENOMIC DNA]</scope>
    <source>
        <strain evidence="1 2">RZ04</strain>
    </source>
</reference>
<keyword evidence="2" id="KW-1185">Reference proteome</keyword>
<dbReference type="Proteomes" id="UP000315303">
    <property type="component" value="Unassembled WGS sequence"/>
</dbReference>
<comment type="caution">
    <text evidence="1">The sequence shown here is derived from an EMBL/GenBank/DDBJ whole genome shotgun (WGS) entry which is preliminary data.</text>
</comment>
<name>A0A502KT68_9GAMM</name>
<sequence>MVLGKNKENIKAALSIATSTLLGIAIPTESNAQQSSVTDDWDIESAFLFYSEAERVSAIEGIISANKTFDNDEVLNLKFTIDALTGASANGAVAQPYAQTFTRPSGQGQYVISGEDTPLDDTFKDTRVQLNGQWTQAIAQDYILSSGAHFSKEYDYLSLGINSNLAVDFDRKNTTLSAGFSYFHDTFSPEGGIPVAFASMLIGDSNDPDWDEAFAKTRLTSSDTKTTTDLMLGLTQVINRRMLVQMNYSYSMVDGYLTDPFKIISVINEQGIAQDYIYEKRPTTRVKQSTFFQSMYHFEQNILDLSYRYMWDDWDITSHTIDSRLRIPVHLFSSNESYIQPHLRFYKQSAALFYQPYLLEQNESLNIDYASADYRIGQMVTLTLGVKYGMFLEKGNELSFRLEYYQQTPENAGFESIGVLNDLNIYPAVKAIIAQVSYSF</sequence>
<proteinExistence type="predicted"/>
<protein>
    <submittedName>
        <fullName evidence="1">DUF3570 domain-containing protein</fullName>
    </submittedName>
</protein>
<dbReference type="AlphaFoldDB" id="A0A502KT68"/>
<dbReference type="Pfam" id="PF12094">
    <property type="entry name" value="DUF3570"/>
    <property type="match status" value="1"/>
</dbReference>
<dbReference type="RefSeq" id="WP_140605256.1">
    <property type="nucleotide sequence ID" value="NZ_SAWY01000038.1"/>
</dbReference>
<dbReference type="EMBL" id="SAWY01000038">
    <property type="protein sequence ID" value="TPH12843.1"/>
    <property type="molecule type" value="Genomic_DNA"/>
</dbReference>
<evidence type="ECO:0000313" key="2">
    <source>
        <dbReference type="Proteomes" id="UP000315303"/>
    </source>
</evidence>
<dbReference type="SUPFAM" id="SSF56935">
    <property type="entry name" value="Porins"/>
    <property type="match status" value="1"/>
</dbReference>
<organism evidence="1 2">
    <name type="scientific">Litorilituus lipolyticus</name>
    <dbReference type="NCBI Taxonomy" id="2491017"/>
    <lineage>
        <taxon>Bacteria</taxon>
        <taxon>Pseudomonadati</taxon>
        <taxon>Pseudomonadota</taxon>
        <taxon>Gammaproteobacteria</taxon>
        <taxon>Alteromonadales</taxon>
        <taxon>Colwelliaceae</taxon>
        <taxon>Litorilituus</taxon>
    </lineage>
</organism>
<accession>A0A502KT68</accession>